<keyword evidence="5" id="KW-1278">Translocase</keyword>
<dbReference type="PROSITE" id="PS50893">
    <property type="entry name" value="ABC_TRANSPORTER_2"/>
    <property type="match status" value="1"/>
</dbReference>
<evidence type="ECO:0000256" key="1">
    <source>
        <dbReference type="ARBA" id="ARBA00022448"/>
    </source>
</evidence>
<dbReference type="Pfam" id="PF00005">
    <property type="entry name" value="ABC_tran"/>
    <property type="match status" value="1"/>
</dbReference>
<dbReference type="SMART" id="SM00382">
    <property type="entry name" value="AAA"/>
    <property type="match status" value="1"/>
</dbReference>
<keyword evidence="6" id="KW-0472">Membrane</keyword>
<organism evidence="8 9">
    <name type="scientific">Salinisphaera dokdonensis CL-ES53</name>
    <dbReference type="NCBI Taxonomy" id="1304272"/>
    <lineage>
        <taxon>Bacteria</taxon>
        <taxon>Pseudomonadati</taxon>
        <taxon>Pseudomonadota</taxon>
        <taxon>Gammaproteobacteria</taxon>
        <taxon>Salinisphaerales</taxon>
        <taxon>Salinisphaeraceae</taxon>
        <taxon>Salinisphaera</taxon>
    </lineage>
</organism>
<proteinExistence type="predicted"/>
<dbReference type="InterPro" id="IPR027417">
    <property type="entry name" value="P-loop_NTPase"/>
</dbReference>
<dbReference type="SUPFAM" id="SSF52540">
    <property type="entry name" value="P-loop containing nucleoside triphosphate hydrolases"/>
    <property type="match status" value="1"/>
</dbReference>
<dbReference type="PROSITE" id="PS00211">
    <property type="entry name" value="ABC_TRANSPORTER_1"/>
    <property type="match status" value="1"/>
</dbReference>
<dbReference type="NCBIfam" id="NF010061">
    <property type="entry name" value="PRK13538.1"/>
    <property type="match status" value="1"/>
</dbReference>
<comment type="caution">
    <text evidence="8">The sequence shown here is derived from an EMBL/GenBank/DDBJ whole genome shotgun (WGS) entry which is preliminary data.</text>
</comment>
<dbReference type="InterPro" id="IPR005895">
    <property type="entry name" value="ABC_transptr_haem_export_CcmA"/>
</dbReference>
<dbReference type="InterPro" id="IPR017871">
    <property type="entry name" value="ABC_transporter-like_CS"/>
</dbReference>
<dbReference type="PANTHER" id="PTHR43499:SF1">
    <property type="entry name" value="ABC TRANSPORTER I FAMILY MEMBER 1"/>
    <property type="match status" value="1"/>
</dbReference>
<evidence type="ECO:0000256" key="5">
    <source>
        <dbReference type="ARBA" id="ARBA00022967"/>
    </source>
</evidence>
<dbReference type="GO" id="GO:0005524">
    <property type="term" value="F:ATP binding"/>
    <property type="evidence" value="ECO:0007669"/>
    <property type="project" value="UniProtKB-KW"/>
</dbReference>
<protein>
    <submittedName>
        <fullName evidence="8">Heme ABC transporter ATP-binding protein CcmA</fullName>
    </submittedName>
</protein>
<dbReference type="InterPro" id="IPR003439">
    <property type="entry name" value="ABC_transporter-like_ATP-bd"/>
</dbReference>
<reference evidence="8 9" key="1">
    <citation type="submission" date="2013-03" db="EMBL/GenBank/DDBJ databases">
        <title>Salinisphaera dokdonensis CL-ES53 Genome Sequencing.</title>
        <authorList>
            <person name="Li C."/>
            <person name="Lai Q."/>
            <person name="Shao Z."/>
        </authorList>
    </citation>
    <scope>NUCLEOTIDE SEQUENCE [LARGE SCALE GENOMIC DNA]</scope>
    <source>
        <strain evidence="8 9">CL-ES53</strain>
    </source>
</reference>
<accession>A0ABV2B362</accession>
<dbReference type="EMBL" id="APND01000004">
    <property type="protein sequence ID" value="MES1930302.1"/>
    <property type="molecule type" value="Genomic_DNA"/>
</dbReference>
<dbReference type="RefSeq" id="WP_353112379.1">
    <property type="nucleotide sequence ID" value="NZ_APND01000004.1"/>
</dbReference>
<sequence>MTLPRLVIRNLSCGRGERALFRDLDMTLEAGEAARILGENGSGKTTLLRTLGGLQSPLAGDIEWQSATPSDDGEPILLQDDLCFIGHENALNGALTPVENLDVLMRLSARRVTEKRIVETLTDLGLKRVARRPCERLSAGQKRRASLARLWLTDAPLWLLDEPASALDVDARGVLCARIDSHVSAGGVVVFTTHEELAIANGSVRRVELAPC</sequence>
<keyword evidence="3" id="KW-0201">Cytochrome c-type biogenesis</keyword>
<dbReference type="InterPro" id="IPR003593">
    <property type="entry name" value="AAA+_ATPase"/>
</dbReference>
<name>A0ABV2B362_9GAMM</name>
<dbReference type="PANTHER" id="PTHR43499">
    <property type="entry name" value="ABC TRANSPORTER I FAMILY MEMBER 1"/>
    <property type="match status" value="1"/>
</dbReference>
<dbReference type="Gene3D" id="3.40.50.300">
    <property type="entry name" value="P-loop containing nucleotide triphosphate hydrolases"/>
    <property type="match status" value="1"/>
</dbReference>
<keyword evidence="9" id="KW-1185">Reference proteome</keyword>
<evidence type="ECO:0000313" key="9">
    <source>
        <dbReference type="Proteomes" id="UP001460888"/>
    </source>
</evidence>
<dbReference type="Proteomes" id="UP001460888">
    <property type="component" value="Unassembled WGS sequence"/>
</dbReference>
<evidence type="ECO:0000256" key="4">
    <source>
        <dbReference type="ARBA" id="ARBA00022840"/>
    </source>
</evidence>
<evidence type="ECO:0000259" key="7">
    <source>
        <dbReference type="PROSITE" id="PS50893"/>
    </source>
</evidence>
<evidence type="ECO:0000256" key="2">
    <source>
        <dbReference type="ARBA" id="ARBA00022741"/>
    </source>
</evidence>
<dbReference type="NCBIfam" id="TIGR01189">
    <property type="entry name" value="ccmA"/>
    <property type="match status" value="1"/>
</dbReference>
<keyword evidence="2" id="KW-0547">Nucleotide-binding</keyword>
<feature type="domain" description="ABC transporter" evidence="7">
    <location>
        <begin position="6"/>
        <end position="210"/>
    </location>
</feature>
<evidence type="ECO:0000256" key="3">
    <source>
        <dbReference type="ARBA" id="ARBA00022748"/>
    </source>
</evidence>
<evidence type="ECO:0000313" key="8">
    <source>
        <dbReference type="EMBL" id="MES1930302.1"/>
    </source>
</evidence>
<keyword evidence="1" id="KW-0813">Transport</keyword>
<keyword evidence="4 8" id="KW-0067">ATP-binding</keyword>
<evidence type="ECO:0000256" key="6">
    <source>
        <dbReference type="ARBA" id="ARBA00023136"/>
    </source>
</evidence>
<gene>
    <name evidence="8" type="ORF">SADO_13643</name>
</gene>